<dbReference type="Gene3D" id="3.10.100.10">
    <property type="entry name" value="Mannose-Binding Protein A, subunit A"/>
    <property type="match status" value="3"/>
</dbReference>
<gene>
    <name evidence="4" type="ORF">KUDE01_014444</name>
</gene>
<feature type="chain" id="PRO_5042076209" evidence="2">
    <location>
        <begin position="22"/>
        <end position="364"/>
    </location>
</feature>
<protein>
    <submittedName>
        <fullName evidence="4">L-selectin</fullName>
    </submittedName>
</protein>
<dbReference type="SMART" id="SM00034">
    <property type="entry name" value="CLECT"/>
    <property type="match status" value="3"/>
</dbReference>
<dbReference type="InterPro" id="IPR018378">
    <property type="entry name" value="C-type_lectin_CS"/>
</dbReference>
<dbReference type="Pfam" id="PF00059">
    <property type="entry name" value="Lectin_C"/>
    <property type="match status" value="3"/>
</dbReference>
<accession>A0AAD9BXM1</accession>
<proteinExistence type="predicted"/>
<dbReference type="PANTHER" id="PTHR45784:SF3">
    <property type="entry name" value="C-TYPE LECTIN DOMAIN FAMILY 4 MEMBER K-LIKE-RELATED"/>
    <property type="match status" value="1"/>
</dbReference>
<name>A0AAD9BXM1_DISEL</name>
<dbReference type="EMBL" id="JASDAP010000016">
    <property type="protein sequence ID" value="KAK1889769.1"/>
    <property type="molecule type" value="Genomic_DNA"/>
</dbReference>
<keyword evidence="1" id="KW-1015">Disulfide bond</keyword>
<evidence type="ECO:0000256" key="2">
    <source>
        <dbReference type="SAM" id="SignalP"/>
    </source>
</evidence>
<dbReference type="InterPro" id="IPR001304">
    <property type="entry name" value="C-type_lectin-like"/>
</dbReference>
<dbReference type="PANTHER" id="PTHR45784">
    <property type="entry name" value="C-TYPE LECTIN DOMAIN FAMILY 20 MEMBER A-RELATED"/>
    <property type="match status" value="1"/>
</dbReference>
<evidence type="ECO:0000313" key="4">
    <source>
        <dbReference type="EMBL" id="KAK1889769.1"/>
    </source>
</evidence>
<dbReference type="SUPFAM" id="SSF56436">
    <property type="entry name" value="C-type lectin-like"/>
    <property type="match status" value="3"/>
</dbReference>
<feature type="domain" description="C-type lectin" evidence="3">
    <location>
        <begin position="140"/>
        <end position="251"/>
    </location>
</feature>
<evidence type="ECO:0000256" key="1">
    <source>
        <dbReference type="ARBA" id="ARBA00023157"/>
    </source>
</evidence>
<dbReference type="PROSITE" id="PS50041">
    <property type="entry name" value="C_TYPE_LECTIN_2"/>
    <property type="match status" value="3"/>
</dbReference>
<feature type="domain" description="C-type lectin" evidence="3">
    <location>
        <begin position="24"/>
        <end position="137"/>
    </location>
</feature>
<evidence type="ECO:0000259" key="3">
    <source>
        <dbReference type="PROSITE" id="PS50041"/>
    </source>
</evidence>
<organism evidence="4 5">
    <name type="scientific">Dissostichus eleginoides</name>
    <name type="common">Patagonian toothfish</name>
    <name type="synonym">Dissostichus amissus</name>
    <dbReference type="NCBI Taxonomy" id="100907"/>
    <lineage>
        <taxon>Eukaryota</taxon>
        <taxon>Metazoa</taxon>
        <taxon>Chordata</taxon>
        <taxon>Craniata</taxon>
        <taxon>Vertebrata</taxon>
        <taxon>Euteleostomi</taxon>
        <taxon>Actinopterygii</taxon>
        <taxon>Neopterygii</taxon>
        <taxon>Teleostei</taxon>
        <taxon>Neoteleostei</taxon>
        <taxon>Acanthomorphata</taxon>
        <taxon>Eupercaria</taxon>
        <taxon>Perciformes</taxon>
        <taxon>Notothenioidei</taxon>
        <taxon>Nototheniidae</taxon>
        <taxon>Dissostichus</taxon>
    </lineage>
</organism>
<dbReference type="InterPro" id="IPR016186">
    <property type="entry name" value="C-type_lectin-like/link_sf"/>
</dbReference>
<keyword evidence="5" id="KW-1185">Reference proteome</keyword>
<dbReference type="CDD" id="cd00037">
    <property type="entry name" value="CLECT"/>
    <property type="match status" value="1"/>
</dbReference>
<feature type="domain" description="C-type lectin" evidence="3">
    <location>
        <begin position="249"/>
        <end position="363"/>
    </location>
</feature>
<reference evidence="4" key="1">
    <citation type="submission" date="2023-04" db="EMBL/GenBank/DDBJ databases">
        <title>Chromosome-level genome of Chaenocephalus aceratus.</title>
        <authorList>
            <person name="Park H."/>
        </authorList>
    </citation>
    <scope>NUCLEOTIDE SEQUENCE</scope>
    <source>
        <strain evidence="4">DE</strain>
        <tissue evidence="4">Muscle</tissue>
    </source>
</reference>
<comment type="caution">
    <text evidence="4">The sequence shown here is derived from an EMBL/GenBank/DDBJ whole genome shotgun (WGS) entry which is preliminary data.</text>
</comment>
<keyword evidence="2" id="KW-0732">Signal</keyword>
<dbReference type="InterPro" id="IPR016187">
    <property type="entry name" value="CTDL_fold"/>
</dbReference>
<dbReference type="AlphaFoldDB" id="A0AAD9BXM1"/>
<sequence>MQWSLVVLILMVQCCIFTCHLYEYHFIQDNMSWEEARSYCREHFTDLATVSNMRDMERMRNSSQTEGAWIGLQAKEGGNKPWRWSLPWVEYKESEALWENGEPNDRENCVKMDENDENDYRKWDDESCTEDNHFICYNETGQQKYFVIDEHELNWLQAQSYCREHHTDLVSGLEQINSTEFKNITKQFNNQDLWIGLFREVWSWSDGKNFSFRHWDPDSFEDEGDKDCAMTKTNEKWSPDICTKPKPFYCYDDKVILIKENKTWEEALDYCRAKHRDLVSITDSHQQRWVEKRAKMAVTEFVWLGMRYTCTLDLWFWVSDRLVCYDNWAPEDKMKGCDRATAMKRDGKWYERREGEFLNFICAL</sequence>
<dbReference type="PROSITE" id="PS00615">
    <property type="entry name" value="C_TYPE_LECTIN_1"/>
    <property type="match status" value="1"/>
</dbReference>
<evidence type="ECO:0000313" key="5">
    <source>
        <dbReference type="Proteomes" id="UP001228049"/>
    </source>
</evidence>
<feature type="signal peptide" evidence="2">
    <location>
        <begin position="1"/>
        <end position="21"/>
    </location>
</feature>
<dbReference type="Proteomes" id="UP001228049">
    <property type="component" value="Unassembled WGS sequence"/>
</dbReference>